<feature type="domain" description="Fibronectin type-III" evidence="3">
    <location>
        <begin position="192"/>
        <end position="291"/>
    </location>
</feature>
<dbReference type="GO" id="GO:0016020">
    <property type="term" value="C:membrane"/>
    <property type="evidence" value="ECO:0007669"/>
    <property type="project" value="InterPro"/>
</dbReference>
<dbReference type="InterPro" id="IPR003961">
    <property type="entry name" value="FN3_dom"/>
</dbReference>
<dbReference type="InterPro" id="IPR013783">
    <property type="entry name" value="Ig-like_fold"/>
</dbReference>
<evidence type="ECO:0000259" key="2">
    <source>
        <dbReference type="PROSITE" id="PS50060"/>
    </source>
</evidence>
<dbReference type="SMART" id="SM00137">
    <property type="entry name" value="MAM"/>
    <property type="match status" value="1"/>
</dbReference>
<feature type="signal peptide" evidence="1">
    <location>
        <begin position="1"/>
        <end position="23"/>
    </location>
</feature>
<dbReference type="NCBIfam" id="TIGR04183">
    <property type="entry name" value="Por_Secre_tail"/>
    <property type="match status" value="1"/>
</dbReference>
<dbReference type="SMART" id="SM00060">
    <property type="entry name" value="FN3"/>
    <property type="match status" value="6"/>
</dbReference>
<dbReference type="Pfam" id="PF00629">
    <property type="entry name" value="MAM"/>
    <property type="match status" value="1"/>
</dbReference>
<dbReference type="SUPFAM" id="SSF49899">
    <property type="entry name" value="Concanavalin A-like lectins/glucanases"/>
    <property type="match status" value="1"/>
</dbReference>
<organism evidence="4 5">
    <name type="scientific">Candidatus Aphodosoma intestinipullorum</name>
    <dbReference type="NCBI Taxonomy" id="2840674"/>
    <lineage>
        <taxon>Bacteria</taxon>
        <taxon>Pseudomonadati</taxon>
        <taxon>Bacteroidota</taxon>
        <taxon>Bacteroidia</taxon>
        <taxon>Bacteroidales</taxon>
        <taxon>Candidatus Aphodosoma</taxon>
    </lineage>
</organism>
<feature type="domain" description="MAM" evidence="2">
    <location>
        <begin position="29"/>
        <end position="192"/>
    </location>
</feature>
<dbReference type="GO" id="GO:0005975">
    <property type="term" value="P:carbohydrate metabolic process"/>
    <property type="evidence" value="ECO:0007669"/>
    <property type="project" value="UniProtKB-ARBA"/>
</dbReference>
<dbReference type="InterPro" id="IPR026444">
    <property type="entry name" value="Secre_tail"/>
</dbReference>
<proteinExistence type="predicted"/>
<dbReference type="CDD" id="cd00063">
    <property type="entry name" value="FN3"/>
    <property type="match status" value="3"/>
</dbReference>
<reference evidence="4" key="1">
    <citation type="submission" date="2020-10" db="EMBL/GenBank/DDBJ databases">
        <authorList>
            <person name="Gilroy R."/>
        </authorList>
    </citation>
    <scope>NUCLEOTIDE SEQUENCE</scope>
    <source>
        <strain evidence="4">3924</strain>
    </source>
</reference>
<sequence>MTKKLLLAVVAVLTALLPQGLFAQAEIPLSESFEDGWPPEGWIVEIDEGSGLSWFVERGDTSMYPAGATDGTMRAAFRNTTGIETHGRARLISPVFNPNDLTTPVLCFSHAAARWGGDFDTLYVKYRNVGQDDDRWIDLHRFAVHSNTWSYDTIDLQAWTDKYQIAFEAVDNLGRGVVIDNVVVRSKPQCEMPSTLLSDDLQANSAHLSWGGGFSQDGFHLKVSTVPLQSYELTDPESRADVIDTILSGSTFEFDLTGLKQGAAYYWYVRTICGNDGTEWAQGKEFRTPNTIAAEFTEDFNDATVGEMTHPENWYWGNSFGGNVPFINGHTSQYSLDYFSLDATYSLIFGIDRNGSGEWGSFSELDAGAWAYIASPEILTEDIALLQVTFDMAFDSWSVSQAEITVGVMTNPDDISTFTEVETVSTSRPGTHTVQLGGYIGAGKHIAFMSRSEAANLVAIDNIAVSTAPTCPRAAGITALFPSATEAIISWNGFGKAEGGQIVVSEGRISGEDIENAENVVAKFDATSIPFTIKDENIKPGGTYYVYVRNKCSGTLSEMWSSEPLSITMPDTIQSVPKSRMNTVQSGEFTVLPELVGLDITTLELTYLGNGTVSVGVLDTIGSLTSYTRVGGSDGTNAIQSVSFEKYTGDGKFIAVQGNASDMELDIISNCEMPEGISVTPGDTYADFKWESGNAAKWEIRISATDAYDNLDDPEQTWLASETVETPEYHVTGLEAGQVTYYYYIRTVCDTDPENVTYSDWTYTASFATLCPAKNDLPYILDFDAMGDYVEIESCCFVAKEANNYPNIGYAYTDKQGYNLNLRTFAGNATSDDNYVAFNEMNIDDVSDLVLTINLWNGSSNDDWAEDALEVGFLKEYGNWETFTPYTTIRSSEVRKWEEHSVAFTDYTGEGKYIALRVAWEDDVNFCISKITVTENTGCVKVPAPVVGSVGADNATLSWRKSLETSWDILLADNYLTAEQLAEATAKAESSEFPFTMTVSPGQWMADIEVTIFNLVKDVTVNTNYNLTDLTPNQNYYVYVRSVCADGEHGPWSNPTRFATTCQSMTPEEIGTLTFEVEPSAFTSCTTYPDCWNCTNTVNPEDWSPVITDEYSYEGNYSLKIGSEASTTDPMRSYAIMQELEVEDINNVEMTFYGSCGEIDYDAMAYYNACMHPQLPRKGQVIVGLTASVSDLSRVVNVDTIQGYKEWQKFTVNFDRYTQDDYGEKGRYVVFISDFDQNNVFYIDNISFRVIGEGECTAPTHIGLDSVATDYAKVVWEAGEAPFTLKLAGRVLSDAELNSELDLKGVHTISGIEEHSYELEELETATHYYCYVGCECGGEMQWSELMRFTTNCGEAMQLPYTEDFDAYTPGFGVVPACWTGIFTQYNQINKYPCIVSDGKTLNGLYVYTIAEDVPSYAIMPAIDADITTLQLTLDLKGDVDNYQRSLVAGVVTDLSSDITIQSSFIPVDTVIVNGSEYVHAVISLANTTPSAKAIVLTSSYNLNYHETLNRFGRSAGVYVDNIEVTTIGTCAKPEKVTVTSVTESTATIHIDGEAEQYAVFRGTTDSQPDAGQAEKIATTDHTLNISQPSDIYVSAVCNGETGLWYGPISVTPLHDPMPSISEEGAEERFEGATDGWVLVNSGQANNWVIGTAQHNGESSTKALYVSDDNGTTAKYNAEISSSVWAYRTMKLKPGLYTFAYDWLCAGDAPADYMRVGLLPVEYTFNSGSNMVMSPEGTDEVLSAEAAPSGWISLESGKTPLAGQDAWSQSVNELIMTDQMAGTYNLVIYWENNNDGEGTPEPSAAIDNISISYEPCVNPINVKVSRVTHNTAHIEWEDVKIEGLTTQDFEIYVTADVEAASPEAADTEVFNKTYSDITKCIADIDGLIGDTPLALFIRTHCSEAADDYSAWSEKITFTTLCDPQPAAYVYNFDNEEELTVLSSGWSGSTYSPNCFIRGNMNGGSETYAPYIEPSGSCGMSRSGGNALSINGVSGTSQAQSGGYIAMPLIDADLDNMQLTFWMRVMTTGYEGPFYNSNRCLQSAKTVTIGAMSDPNDPTTFEKITDCVYPYGITDITSSTLPSDDPNGNEFWVKFIVPLSGYDGKHIVFLNDDYGQEQNYFFIDDVIIEEYTPCQPPTSISIDKVTSDSAVISFDHKTGDRWLVEVSDQRNMSDITDSIETSSDIVSITGLQPNTTYYVGVRQLCDGQQRSDRSIVASFTTSYSLRFNETFGEDMRMPADWDFTNGIVKIDELFAGNVDMISSIQTSGFEGIGWLHESISEQMSAHNYMNCTGSTTTVIGSYWMLSPTIYVREGESANLTLEVAVTLPDSYDPMAETDKTVPTSRFVVAVSDDEGKTWKRENAFIWSDDPDENADYKFSELTNRFQRFTLDLSKHMDKNIRIGMTTESRTDAIDFAVRVDNVIVNTMEIINIDTAICGNEDYVGYGFDIPFEEMTAGQVYTNERYGFSTTQGPDTLYKLNVAVSSPVIQTETASICEGSAYTEHGFNATASGTLTKRCTLANGCDSTLIVNLSVIPAKRELLHATICRGAKYDFNGRELTEAGNYLDTVPSLTAPYCDSIITLQLEVLAAEEHFDTVTICHDEEYQFGEQVLRNSGDYEEKFKQGECDSIVKLHLIVQPEFIDIKDVVICNGETYNDDVFKGLDETFSDTVTRQSVDGCDSLVGLNLVVIKDGETVDVERTISVDDLPFTYHGYTFDETTAEGTHTADINVTSQSGECSGVIHLTLHVGTPTFVDEVYGDRRIMTLTPNPVNVGDEITLGINLTEAEREGATVNVYSASGALVKSFAPGNADPITMKCYFSPGIYIVRLTSGTGAQYQGKIIVK</sequence>
<accession>A0A940DMI7</accession>
<comment type="caution">
    <text evidence="4">The sequence shown here is derived from an EMBL/GenBank/DDBJ whole genome shotgun (WGS) entry which is preliminary data.</text>
</comment>
<evidence type="ECO:0000313" key="5">
    <source>
        <dbReference type="Proteomes" id="UP000712007"/>
    </source>
</evidence>
<feature type="domain" description="Fibronectin type-III" evidence="3">
    <location>
        <begin position="2134"/>
        <end position="2222"/>
    </location>
</feature>
<evidence type="ECO:0000259" key="3">
    <source>
        <dbReference type="PROSITE" id="PS50853"/>
    </source>
</evidence>
<dbReference type="Pfam" id="PF00041">
    <property type="entry name" value="fn3"/>
    <property type="match status" value="1"/>
</dbReference>
<gene>
    <name evidence="4" type="ORF">IAC51_09065</name>
</gene>
<keyword evidence="1" id="KW-0732">Signal</keyword>
<dbReference type="InterPro" id="IPR036116">
    <property type="entry name" value="FN3_sf"/>
</dbReference>
<name>A0A940DMI7_9BACT</name>
<protein>
    <submittedName>
        <fullName evidence="4">Fibronectin type III domain-containing protein</fullName>
    </submittedName>
</protein>
<evidence type="ECO:0000256" key="1">
    <source>
        <dbReference type="SAM" id="SignalP"/>
    </source>
</evidence>
<dbReference type="InterPro" id="IPR013320">
    <property type="entry name" value="ConA-like_dom_sf"/>
</dbReference>
<dbReference type="Gene3D" id="2.60.120.200">
    <property type="match status" value="1"/>
</dbReference>
<dbReference type="GO" id="GO:0004553">
    <property type="term" value="F:hydrolase activity, hydrolyzing O-glycosyl compounds"/>
    <property type="evidence" value="ECO:0007669"/>
    <property type="project" value="UniProtKB-ARBA"/>
</dbReference>
<dbReference type="SUPFAM" id="SSF49265">
    <property type="entry name" value="Fibronectin type III"/>
    <property type="match status" value="3"/>
</dbReference>
<feature type="chain" id="PRO_5037727479" evidence="1">
    <location>
        <begin position="24"/>
        <end position="2842"/>
    </location>
</feature>
<dbReference type="Gene3D" id="2.60.40.10">
    <property type="entry name" value="Immunoglobulins"/>
    <property type="match status" value="3"/>
</dbReference>
<dbReference type="PROSITE" id="PS50853">
    <property type="entry name" value="FN3"/>
    <property type="match status" value="3"/>
</dbReference>
<dbReference type="EMBL" id="JADIMV010000156">
    <property type="protein sequence ID" value="MBO8440782.1"/>
    <property type="molecule type" value="Genomic_DNA"/>
</dbReference>
<dbReference type="Proteomes" id="UP000712007">
    <property type="component" value="Unassembled WGS sequence"/>
</dbReference>
<evidence type="ECO:0000313" key="4">
    <source>
        <dbReference type="EMBL" id="MBO8440782.1"/>
    </source>
</evidence>
<dbReference type="PROSITE" id="PS50060">
    <property type="entry name" value="MAM_2"/>
    <property type="match status" value="1"/>
</dbReference>
<reference evidence="4" key="2">
    <citation type="journal article" date="2021" name="PeerJ">
        <title>Extensive microbial diversity within the chicken gut microbiome revealed by metagenomics and culture.</title>
        <authorList>
            <person name="Gilroy R."/>
            <person name="Ravi A."/>
            <person name="Getino M."/>
            <person name="Pursley I."/>
            <person name="Horton D.L."/>
            <person name="Alikhan N.F."/>
            <person name="Baker D."/>
            <person name="Gharbi K."/>
            <person name="Hall N."/>
            <person name="Watson M."/>
            <person name="Adriaenssens E.M."/>
            <person name="Foster-Nyarko E."/>
            <person name="Jarju S."/>
            <person name="Secka A."/>
            <person name="Antonio M."/>
            <person name="Oren A."/>
            <person name="Chaudhuri R.R."/>
            <person name="La Ragione R."/>
            <person name="Hildebrand F."/>
            <person name="Pallen M.J."/>
        </authorList>
    </citation>
    <scope>NUCLEOTIDE SEQUENCE</scope>
    <source>
        <strain evidence="4">3924</strain>
    </source>
</reference>
<dbReference type="InterPro" id="IPR000998">
    <property type="entry name" value="MAM_dom"/>
</dbReference>
<feature type="domain" description="Fibronectin type-III" evidence="3">
    <location>
        <begin position="942"/>
        <end position="1064"/>
    </location>
</feature>